<gene>
    <name evidence="2" type="ORF">HZS54_12245</name>
</gene>
<dbReference type="KEGG" id="hpel:HZS54_12245"/>
<feature type="compositionally biased region" description="Basic and acidic residues" evidence="1">
    <location>
        <begin position="1"/>
        <end position="10"/>
    </location>
</feature>
<protein>
    <submittedName>
        <fullName evidence="2">Uncharacterized protein</fullName>
    </submittedName>
</protein>
<dbReference type="RefSeq" id="WP_179922805.1">
    <property type="nucleotide sequence ID" value="NZ_CP058909.1"/>
</dbReference>
<reference evidence="2 3" key="1">
    <citation type="submission" date="2020-07" db="EMBL/GenBank/DDBJ databases">
        <title>Halosimplex litoreum sp. nov. and Halosimplex rubrum sp. nov., isolated from different salt environments.</title>
        <authorList>
            <person name="Cui H."/>
        </authorList>
    </citation>
    <scope>NUCLEOTIDE SEQUENCE [LARGE SCALE GENOMIC DNA]</scope>
    <source>
        <strain evidence="2 3">R2</strain>
    </source>
</reference>
<dbReference type="EMBL" id="CP058909">
    <property type="protein sequence ID" value="QLH82337.1"/>
    <property type="molecule type" value="Genomic_DNA"/>
</dbReference>
<dbReference type="OrthoDB" id="384966at2157"/>
<evidence type="ECO:0000313" key="2">
    <source>
        <dbReference type="EMBL" id="QLH82337.1"/>
    </source>
</evidence>
<organism evidence="2 3">
    <name type="scientific">Halosimplex pelagicum</name>
    <dbReference type="NCBI Taxonomy" id="869886"/>
    <lineage>
        <taxon>Archaea</taxon>
        <taxon>Methanobacteriati</taxon>
        <taxon>Methanobacteriota</taxon>
        <taxon>Stenosarchaea group</taxon>
        <taxon>Halobacteria</taxon>
        <taxon>Halobacteriales</taxon>
        <taxon>Haloarculaceae</taxon>
        <taxon>Halosimplex</taxon>
    </lineage>
</organism>
<accession>A0A7D5P6W5</accession>
<name>A0A7D5P6W5_9EURY</name>
<proteinExistence type="predicted"/>
<evidence type="ECO:0000256" key="1">
    <source>
        <dbReference type="SAM" id="MobiDB-lite"/>
    </source>
</evidence>
<dbReference type="Proteomes" id="UP000509346">
    <property type="component" value="Chromosome"/>
</dbReference>
<dbReference type="GeneID" id="56083372"/>
<feature type="region of interest" description="Disordered" evidence="1">
    <location>
        <begin position="1"/>
        <end position="29"/>
    </location>
</feature>
<evidence type="ECO:0000313" key="3">
    <source>
        <dbReference type="Proteomes" id="UP000509346"/>
    </source>
</evidence>
<keyword evidence="3" id="KW-1185">Reference proteome</keyword>
<sequence>MDSNSQHDTEAESEVNEVADSLEKGQKALFNDRSRPLKVVDRMKKEITKVYRKRHGERGYYDIVVMEGNGTVYHLVWQHGSGSNPILRKRSEWTETETEEGEVEYDYSSQGDRIDSIEIIEETQAD</sequence>
<dbReference type="AlphaFoldDB" id="A0A7D5P6W5"/>